<organism evidence="1 2">
    <name type="scientific">Marinoscillum furvescens DSM 4134</name>
    <dbReference type="NCBI Taxonomy" id="1122208"/>
    <lineage>
        <taxon>Bacteria</taxon>
        <taxon>Pseudomonadati</taxon>
        <taxon>Bacteroidota</taxon>
        <taxon>Cytophagia</taxon>
        <taxon>Cytophagales</taxon>
        <taxon>Reichenbachiellaceae</taxon>
        <taxon>Marinoscillum</taxon>
    </lineage>
</organism>
<reference evidence="1 2" key="1">
    <citation type="submission" date="2018-07" db="EMBL/GenBank/DDBJ databases">
        <title>Genomic Encyclopedia of Type Strains, Phase IV (KMG-IV): sequencing the most valuable type-strain genomes for metagenomic binning, comparative biology and taxonomic classification.</title>
        <authorList>
            <person name="Goeker M."/>
        </authorList>
    </citation>
    <scope>NUCLEOTIDE SEQUENCE [LARGE SCALE GENOMIC DNA]</scope>
    <source>
        <strain evidence="1 2">DSM 4134</strain>
    </source>
</reference>
<dbReference type="GO" id="GO:0003700">
    <property type="term" value="F:DNA-binding transcription factor activity"/>
    <property type="evidence" value="ECO:0007669"/>
    <property type="project" value="InterPro"/>
</dbReference>
<sequence length="67" mass="8138">MKRKGKDENIKLKPLSAEQFDKVYNQNFDHLFLFAIFIPKCDELSKNIIAEVFMNLWKKWNKFSEIR</sequence>
<dbReference type="SUPFAM" id="SSF88946">
    <property type="entry name" value="Sigma2 domain of RNA polymerase sigma factors"/>
    <property type="match status" value="1"/>
</dbReference>
<dbReference type="AlphaFoldDB" id="A0A3D9L0G1"/>
<dbReference type="InterPro" id="IPR013325">
    <property type="entry name" value="RNA_pol_sigma_r2"/>
</dbReference>
<protein>
    <submittedName>
        <fullName evidence="1">Uncharacterized protein</fullName>
    </submittedName>
</protein>
<comment type="caution">
    <text evidence="1">The sequence shown here is derived from an EMBL/GenBank/DDBJ whole genome shotgun (WGS) entry which is preliminary data.</text>
</comment>
<proteinExistence type="predicted"/>
<dbReference type="Proteomes" id="UP000256779">
    <property type="component" value="Unassembled WGS sequence"/>
</dbReference>
<dbReference type="OrthoDB" id="1100095at2"/>
<dbReference type="GO" id="GO:0006352">
    <property type="term" value="P:DNA-templated transcription initiation"/>
    <property type="evidence" value="ECO:0007669"/>
    <property type="project" value="InterPro"/>
</dbReference>
<evidence type="ECO:0000313" key="1">
    <source>
        <dbReference type="EMBL" id="RED94674.1"/>
    </source>
</evidence>
<accession>A0A3D9L0G1</accession>
<dbReference type="EMBL" id="QREG01000020">
    <property type="protein sequence ID" value="RED94674.1"/>
    <property type="molecule type" value="Genomic_DNA"/>
</dbReference>
<evidence type="ECO:0000313" key="2">
    <source>
        <dbReference type="Proteomes" id="UP000256779"/>
    </source>
</evidence>
<gene>
    <name evidence="1" type="ORF">C7460_12069</name>
</gene>
<name>A0A3D9L0G1_MARFU</name>
<dbReference type="RefSeq" id="WP_115869555.1">
    <property type="nucleotide sequence ID" value="NZ_QREG01000020.1"/>
</dbReference>
<keyword evidence="2" id="KW-1185">Reference proteome</keyword>